<feature type="domain" description="NusA-like second KH" evidence="7">
    <location>
        <begin position="76"/>
        <end position="140"/>
    </location>
</feature>
<name>A0A0A7LIB6_9ARCH</name>
<dbReference type="InterPro" id="IPR058582">
    <property type="entry name" value="KH_NusA_2nd"/>
</dbReference>
<dbReference type="AlphaFoldDB" id="A0A0A7LIB6"/>
<evidence type="ECO:0000259" key="7">
    <source>
        <dbReference type="Pfam" id="PF26594"/>
    </source>
</evidence>
<protein>
    <recommendedName>
        <fullName evidence="6">Probable transcription termination protein NusA</fullName>
    </recommendedName>
</protein>
<evidence type="ECO:0000256" key="4">
    <source>
        <dbReference type="ARBA" id="ARBA00023015"/>
    </source>
</evidence>
<sequence length="142" mass="15863">MSTDIVLNEDTLRYIALFSAITKASPIDCMDADDKLVFVVEKGQGNIAVGKKGEHVIKLKEKTGKNIQVVEYSEDPEQFVKNVFHIYNPQKVVIEQRGNITHATITVDPKLKGRAIGKAGKNLRIARDIVNRHHEIQSISVD</sequence>
<evidence type="ECO:0000313" key="8">
    <source>
        <dbReference type="EMBL" id="AIZ57246.1"/>
    </source>
</evidence>
<dbReference type="EMBL" id="CP010070">
    <property type="protein sequence ID" value="AIZ57246.1"/>
    <property type="molecule type" value="Genomic_DNA"/>
</dbReference>
<dbReference type="HAMAP" id="MF_00945_A">
    <property type="entry name" value="NusA_A"/>
    <property type="match status" value="1"/>
</dbReference>
<proteinExistence type="inferred from homology"/>
<keyword evidence="4 6" id="KW-0805">Transcription regulation</keyword>
<dbReference type="SUPFAM" id="SSF54814">
    <property type="entry name" value="Prokaryotic type KH domain (KH-domain type II)"/>
    <property type="match status" value="2"/>
</dbReference>
<evidence type="ECO:0000256" key="2">
    <source>
        <dbReference type="ARBA" id="ARBA00022490"/>
    </source>
</evidence>
<dbReference type="Gene3D" id="3.30.300.20">
    <property type="match status" value="2"/>
</dbReference>
<dbReference type="GO" id="GO:0003723">
    <property type="term" value="F:RNA binding"/>
    <property type="evidence" value="ECO:0007669"/>
    <property type="project" value="UniProtKB-KW"/>
</dbReference>
<dbReference type="GO" id="GO:0005829">
    <property type="term" value="C:cytosol"/>
    <property type="evidence" value="ECO:0007669"/>
    <property type="project" value="TreeGrafter"/>
</dbReference>
<dbReference type="STRING" id="1577791.Mpt1_c13850"/>
<dbReference type="HOGENOM" id="CLU_131906_1_0_2"/>
<dbReference type="InterPro" id="IPR030842">
    <property type="entry name" value="TF_NusA_bacterial"/>
</dbReference>
<dbReference type="GO" id="GO:0031564">
    <property type="term" value="P:transcription antitermination"/>
    <property type="evidence" value="ECO:0007669"/>
    <property type="project" value="InterPro"/>
</dbReference>
<dbReference type="KEGG" id="mear:Mpt1_c13850"/>
<dbReference type="GO" id="GO:0006353">
    <property type="term" value="P:DNA-templated transcription termination"/>
    <property type="evidence" value="ECO:0007669"/>
    <property type="project" value="UniProtKB-UniRule"/>
</dbReference>
<evidence type="ECO:0000313" key="9">
    <source>
        <dbReference type="Proteomes" id="UP000030787"/>
    </source>
</evidence>
<evidence type="ECO:0000256" key="1">
    <source>
        <dbReference type="ARBA" id="ARBA00022472"/>
    </source>
</evidence>
<gene>
    <name evidence="6" type="primary">nusA</name>
    <name evidence="8" type="ORF">Mpt1_c13850</name>
</gene>
<keyword evidence="1 6" id="KW-0806">Transcription termination</keyword>
<keyword evidence="3" id="KW-0694">RNA-binding</keyword>
<evidence type="ECO:0000256" key="3">
    <source>
        <dbReference type="ARBA" id="ARBA00022884"/>
    </source>
</evidence>
<dbReference type="Pfam" id="PF26594">
    <property type="entry name" value="KH_NusA_2nd"/>
    <property type="match status" value="1"/>
</dbReference>
<comment type="similarity">
    <text evidence="6">Belongs to the NusA family.</text>
</comment>
<organism evidence="8 9">
    <name type="scientific">Candidatus Methanoplasma termitum</name>
    <dbReference type="NCBI Taxonomy" id="1577791"/>
    <lineage>
        <taxon>Archaea</taxon>
        <taxon>Methanobacteriati</taxon>
        <taxon>Thermoplasmatota</taxon>
        <taxon>Thermoplasmata</taxon>
        <taxon>Methanomassiliicoccales</taxon>
        <taxon>Methanomassiliicoccaceae</taxon>
        <taxon>Candidatus Methanoplasma</taxon>
    </lineage>
</organism>
<evidence type="ECO:0000256" key="5">
    <source>
        <dbReference type="ARBA" id="ARBA00023163"/>
    </source>
</evidence>
<dbReference type="InterPro" id="IPR009019">
    <property type="entry name" value="KH_sf_prok-type"/>
</dbReference>
<dbReference type="InterPro" id="IPR015946">
    <property type="entry name" value="KH_dom-like_a/b"/>
</dbReference>
<dbReference type="Proteomes" id="UP000030787">
    <property type="component" value="Chromosome"/>
</dbReference>
<dbReference type="PANTHER" id="PTHR22648">
    <property type="entry name" value="TRANSCRIPTION TERMINATION FACTOR NUSA"/>
    <property type="match status" value="1"/>
</dbReference>
<comment type="function">
    <text evidence="6">Participates in transcription termination.</text>
</comment>
<dbReference type="OrthoDB" id="4116at2157"/>
<dbReference type="GeneID" id="24819044"/>
<dbReference type="InterPro" id="IPR010212">
    <property type="entry name" value="NusA_arc"/>
</dbReference>
<keyword evidence="5 6" id="KW-0804">Transcription</keyword>
<comment type="subcellular location">
    <subcellularLocation>
        <location evidence="6">Cytoplasm</location>
    </subcellularLocation>
</comment>
<dbReference type="NCBIfam" id="TIGR01952">
    <property type="entry name" value="nusA_arch"/>
    <property type="match status" value="1"/>
</dbReference>
<keyword evidence="2 6" id="KW-0963">Cytoplasm</keyword>
<evidence type="ECO:0000256" key="6">
    <source>
        <dbReference type="HAMAP-Rule" id="MF_00945"/>
    </source>
</evidence>
<accession>A0A0A7LIB6</accession>
<reference evidence="8 9" key="1">
    <citation type="journal article" date="2014" name="Appl. Environ. Microbiol.">
        <title>Comparative Genome Analysis of 'Candidatus Methanoplasma termitum' Indicates a New Mode of Energy Metabolism in the Seventh Order of Methanogens.</title>
        <authorList>
            <person name="Lang K."/>
            <person name="Schuldes J."/>
            <person name="Klingl A."/>
            <person name="Poehlein A."/>
            <person name="Daniel R."/>
            <person name="Brune A."/>
        </authorList>
    </citation>
    <scope>NUCLEOTIDE SEQUENCE [LARGE SCALE GENOMIC DNA]</scope>
    <source>
        <strain evidence="9">Mpt1</strain>
    </source>
</reference>
<dbReference type="PANTHER" id="PTHR22648:SF0">
    <property type="entry name" value="TRANSCRIPTION TERMINATION_ANTITERMINATION PROTEIN NUSA"/>
    <property type="match status" value="1"/>
</dbReference>
<keyword evidence="9" id="KW-1185">Reference proteome</keyword>
<dbReference type="RefSeq" id="WP_048113394.1">
    <property type="nucleotide sequence ID" value="NZ_CP010070.1"/>
</dbReference>